<evidence type="ECO:0000256" key="1">
    <source>
        <dbReference type="ARBA" id="ARBA00001936"/>
    </source>
</evidence>
<evidence type="ECO:0008006" key="14">
    <source>
        <dbReference type="Google" id="ProtNLM"/>
    </source>
</evidence>
<comment type="caution">
    <text evidence="12">The sequence shown here is derived from an EMBL/GenBank/DDBJ whole genome shotgun (WGS) entry which is preliminary data.</text>
</comment>
<dbReference type="SUPFAM" id="SSF51445">
    <property type="entry name" value="(Trans)glycosidases"/>
    <property type="match status" value="1"/>
</dbReference>
<dbReference type="InterPro" id="IPR006048">
    <property type="entry name" value="A-amylase/branching_C"/>
</dbReference>
<proteinExistence type="predicted"/>
<dbReference type="GO" id="GO:0003723">
    <property type="term" value="F:RNA binding"/>
    <property type="evidence" value="ECO:0007669"/>
    <property type="project" value="UniProtKB-UniRule"/>
</dbReference>
<dbReference type="GO" id="GO:0005975">
    <property type="term" value="P:carbohydrate metabolic process"/>
    <property type="evidence" value="ECO:0007669"/>
    <property type="project" value="InterPro"/>
</dbReference>
<accession>A0A1R3KBC3</accession>
<dbReference type="InterPro" id="IPR017853">
    <property type="entry name" value="GH"/>
</dbReference>
<dbReference type="GO" id="GO:0006396">
    <property type="term" value="P:RNA processing"/>
    <property type="evidence" value="ECO:0007669"/>
    <property type="project" value="InterPro"/>
</dbReference>
<keyword evidence="5" id="KW-0255">Endonuclease</keyword>
<keyword evidence="4" id="KW-0479">Metal-binding</keyword>
<comment type="cofactor">
    <cofactor evidence="1">
        <name>Mn(2+)</name>
        <dbReference type="ChEBI" id="CHEBI:29035"/>
    </cofactor>
</comment>
<dbReference type="PANTHER" id="PTHR43651:SF4">
    <property type="entry name" value="1,4-ALPHA-GLUCAN-BRANCHING ENZYME 3, CHLOROPLASTIC_AMYLOPLASTIC"/>
    <property type="match status" value="1"/>
</dbReference>
<dbReference type="FunFam" id="2.60.40.1180:FF:000045">
    <property type="entry name" value="1,4-alpha-glucan-branching enzyme 3, chloroplastic/amyloplastic"/>
    <property type="match status" value="1"/>
</dbReference>
<dbReference type="STRING" id="93759.A0A1R3KBC3"/>
<dbReference type="SMART" id="SM00358">
    <property type="entry name" value="DSRM"/>
    <property type="match status" value="2"/>
</dbReference>
<dbReference type="Gene3D" id="2.60.40.1180">
    <property type="entry name" value="Golgi alpha-mannosidase II"/>
    <property type="match status" value="1"/>
</dbReference>
<keyword evidence="3" id="KW-0540">Nuclease</keyword>
<gene>
    <name evidence="12" type="ORF">COLO4_09700</name>
</gene>
<reference evidence="13" key="1">
    <citation type="submission" date="2013-09" db="EMBL/GenBank/DDBJ databases">
        <title>Corchorus olitorius genome sequencing.</title>
        <authorList>
            <person name="Alam M."/>
            <person name="Haque M.S."/>
            <person name="Islam M.S."/>
            <person name="Emdad E.M."/>
            <person name="Islam M.M."/>
            <person name="Ahmed B."/>
            <person name="Halim A."/>
            <person name="Hossen Q.M.M."/>
            <person name="Hossain M.Z."/>
            <person name="Ahmed R."/>
            <person name="Khan M.M."/>
            <person name="Islam R."/>
            <person name="Rashid M.M."/>
            <person name="Khan S.A."/>
            <person name="Rahman M.S."/>
            <person name="Alam M."/>
            <person name="Yahiya A.S."/>
            <person name="Khan M.S."/>
            <person name="Azam M.S."/>
            <person name="Haque T."/>
            <person name="Lashkar M.Z.H."/>
            <person name="Akhand A.I."/>
            <person name="Morshed G."/>
            <person name="Roy S."/>
            <person name="Uddin K.S."/>
            <person name="Rabeya T."/>
            <person name="Hossain A.S."/>
            <person name="Chowdhury A."/>
            <person name="Snigdha A.R."/>
            <person name="Mortoza M.S."/>
            <person name="Matin S.A."/>
            <person name="Hoque S.M.E."/>
            <person name="Islam M.K."/>
            <person name="Roy D.K."/>
            <person name="Haider R."/>
            <person name="Moosa M.M."/>
            <person name="Elias S.M."/>
            <person name="Hasan A.M."/>
            <person name="Jahan S."/>
            <person name="Shafiuddin M."/>
            <person name="Mahmood N."/>
            <person name="Shommy N.S."/>
        </authorList>
    </citation>
    <scope>NUCLEOTIDE SEQUENCE [LARGE SCALE GENOMIC DNA]</scope>
    <source>
        <strain evidence="13">cv. O-4</strain>
    </source>
</reference>
<dbReference type="SUPFAM" id="SSF54768">
    <property type="entry name" value="dsRNA-binding domain-like"/>
    <property type="match status" value="2"/>
</dbReference>
<dbReference type="EMBL" id="AWUE01014262">
    <property type="protein sequence ID" value="OMP04391.1"/>
    <property type="molecule type" value="Genomic_DNA"/>
</dbReference>
<evidence type="ECO:0000256" key="3">
    <source>
        <dbReference type="ARBA" id="ARBA00022722"/>
    </source>
</evidence>
<evidence type="ECO:0000256" key="2">
    <source>
        <dbReference type="ARBA" id="ARBA00001946"/>
    </source>
</evidence>
<dbReference type="PROSITE" id="PS50137">
    <property type="entry name" value="DS_RBD"/>
    <property type="match status" value="1"/>
</dbReference>
<dbReference type="GO" id="GO:0046872">
    <property type="term" value="F:metal ion binding"/>
    <property type="evidence" value="ECO:0007669"/>
    <property type="project" value="UniProtKB-KW"/>
</dbReference>
<dbReference type="Pfam" id="PF02806">
    <property type="entry name" value="Alpha-amylase_C"/>
    <property type="match status" value="1"/>
</dbReference>
<comment type="cofactor">
    <cofactor evidence="2">
        <name>Mg(2+)</name>
        <dbReference type="ChEBI" id="CHEBI:18420"/>
    </cofactor>
</comment>
<dbReference type="Pfam" id="PF14709">
    <property type="entry name" value="DND1_DSRM"/>
    <property type="match status" value="1"/>
</dbReference>
<sequence length="694" mass="78354">MAIWMYCNQYVDKDASMYLMLANEILHFFHPNIITIAEDATFYPGLCEPTSQGGLGFDYYVNLSASEMWSSLLESTPDHEWSMSKIISVLLGNRQYANKMIIYAENHNQSISGGRSLAEILLGQGNEQAPLSDELLRRGSSLIKMIKLITFTVGGRGYLNFMGNEFGHPKRVEFPMPSNKFSFSLANRCWDLLDKEGVYRDLFCFDKDLMKLDENERLLSRRLPTIHHVNDSNMVISYIRGPFLFIFNFHPSNSYQGYCVGVDEAGEYQAILNTDEIKYGGQGFIKEEQYLQRTISRRVDGQQNCLEVPLPSRTAQVDSNFTSPMNQFFPKVDADRYTYFHAPPISYNHVNNCPSPSPSMVASIAAVERILNYSFRNKRLLEEALTHPSYSDSASYQRLEFLGDAVLGLAFTNHVFLVYPKLEPGQLSLIRAANISTEKLARVAIKHRLFQFVRQNATGLDDKVREFAEAVSQEEDAISYGGSIKAPKVLADIVESLAAAVYVDINFDLIKLWEIIGGLLEPIATLEDLQQQPQPVTVLFEHCQKLGKHVDIKHWKKGLTNITSVYVDGEFVASGSSEQKQISKLNAVKGALHKLSQSMSAKIDADDGINEPFEIEGAKQKLHELCCKKKWERPIYQLEKDEGPPHEKKFVSSVKVPTVDGILYITGDEKARVKEAENSAASFMIRALQESNYL</sequence>
<dbReference type="PROSITE" id="PS50142">
    <property type="entry name" value="RNASE_3_2"/>
    <property type="match status" value="1"/>
</dbReference>
<keyword evidence="6" id="KW-0378">Hydrolase</keyword>
<dbReference type="GO" id="GO:0005737">
    <property type="term" value="C:cytoplasm"/>
    <property type="evidence" value="ECO:0007669"/>
    <property type="project" value="TreeGrafter"/>
</dbReference>
<dbReference type="FunFam" id="1.10.1520.10:FF:000004">
    <property type="entry name" value="Endoribonuclease dicer-like 1"/>
    <property type="match status" value="1"/>
</dbReference>
<evidence type="ECO:0000256" key="7">
    <source>
        <dbReference type="ARBA" id="ARBA00022842"/>
    </source>
</evidence>
<evidence type="ECO:0000313" key="13">
    <source>
        <dbReference type="Proteomes" id="UP000187203"/>
    </source>
</evidence>
<dbReference type="Proteomes" id="UP000187203">
    <property type="component" value="Unassembled WGS sequence"/>
</dbReference>
<dbReference type="InterPro" id="IPR013780">
    <property type="entry name" value="Glyco_hydro_b"/>
</dbReference>
<evidence type="ECO:0000259" key="10">
    <source>
        <dbReference type="PROSITE" id="PS50137"/>
    </source>
</evidence>
<evidence type="ECO:0000256" key="6">
    <source>
        <dbReference type="ARBA" id="ARBA00022801"/>
    </source>
</evidence>
<dbReference type="AlphaFoldDB" id="A0A1R3KBC3"/>
<dbReference type="InterPro" id="IPR036389">
    <property type="entry name" value="RNase_III_sf"/>
</dbReference>
<dbReference type="SUPFAM" id="SSF51011">
    <property type="entry name" value="Glycosyl hydrolase domain"/>
    <property type="match status" value="1"/>
</dbReference>
<organism evidence="12 13">
    <name type="scientific">Corchorus olitorius</name>
    <dbReference type="NCBI Taxonomy" id="93759"/>
    <lineage>
        <taxon>Eukaryota</taxon>
        <taxon>Viridiplantae</taxon>
        <taxon>Streptophyta</taxon>
        <taxon>Embryophyta</taxon>
        <taxon>Tracheophyta</taxon>
        <taxon>Spermatophyta</taxon>
        <taxon>Magnoliopsida</taxon>
        <taxon>eudicotyledons</taxon>
        <taxon>Gunneridae</taxon>
        <taxon>Pentapetalae</taxon>
        <taxon>rosids</taxon>
        <taxon>malvids</taxon>
        <taxon>Malvales</taxon>
        <taxon>Malvaceae</taxon>
        <taxon>Grewioideae</taxon>
        <taxon>Apeibeae</taxon>
        <taxon>Corchorus</taxon>
    </lineage>
</organism>
<dbReference type="InterPro" id="IPR000999">
    <property type="entry name" value="RNase_III_dom"/>
</dbReference>
<dbReference type="InterPro" id="IPR014720">
    <property type="entry name" value="dsRBD_dom"/>
</dbReference>
<dbReference type="GO" id="GO:0003844">
    <property type="term" value="F:1,4-alpha-glucan branching enzyme activity"/>
    <property type="evidence" value="ECO:0007669"/>
    <property type="project" value="TreeGrafter"/>
</dbReference>
<keyword evidence="7" id="KW-0460">Magnesium</keyword>
<evidence type="ECO:0000256" key="9">
    <source>
        <dbReference type="PROSITE-ProRule" id="PRU00266"/>
    </source>
</evidence>
<evidence type="ECO:0000313" key="12">
    <source>
        <dbReference type="EMBL" id="OMP04391.1"/>
    </source>
</evidence>
<dbReference type="SMART" id="SM00535">
    <property type="entry name" value="RIBOc"/>
    <property type="match status" value="1"/>
</dbReference>
<dbReference type="Pfam" id="PF00636">
    <property type="entry name" value="Ribonuclease_3"/>
    <property type="match status" value="1"/>
</dbReference>
<dbReference type="Gene3D" id="3.20.20.80">
    <property type="entry name" value="Glycosidases"/>
    <property type="match status" value="1"/>
</dbReference>
<keyword evidence="13" id="KW-1185">Reference proteome</keyword>
<feature type="domain" description="RNase III" evidence="11">
    <location>
        <begin position="364"/>
        <end position="506"/>
    </location>
</feature>
<evidence type="ECO:0000259" key="11">
    <source>
        <dbReference type="PROSITE" id="PS50142"/>
    </source>
</evidence>
<dbReference type="CDD" id="cd00593">
    <property type="entry name" value="RIBOc"/>
    <property type="match status" value="1"/>
</dbReference>
<evidence type="ECO:0000256" key="8">
    <source>
        <dbReference type="ARBA" id="ARBA00022884"/>
    </source>
</evidence>
<feature type="domain" description="DRBM" evidence="10">
    <location>
        <begin position="617"/>
        <end position="690"/>
    </location>
</feature>
<dbReference type="GO" id="GO:0004525">
    <property type="term" value="F:ribonuclease III activity"/>
    <property type="evidence" value="ECO:0007669"/>
    <property type="project" value="InterPro"/>
</dbReference>
<name>A0A1R3KBC3_9ROSI</name>
<dbReference type="PROSITE" id="PS00517">
    <property type="entry name" value="RNASE_3_1"/>
    <property type="match status" value="1"/>
</dbReference>
<dbReference type="OrthoDB" id="416741at2759"/>
<dbReference type="PANTHER" id="PTHR43651">
    <property type="entry name" value="1,4-ALPHA-GLUCAN-BRANCHING ENZYME"/>
    <property type="match status" value="1"/>
</dbReference>
<dbReference type="SUPFAM" id="SSF69065">
    <property type="entry name" value="RNase III domain-like"/>
    <property type="match status" value="1"/>
</dbReference>
<dbReference type="Gene3D" id="1.10.1520.10">
    <property type="entry name" value="Ribonuclease III domain"/>
    <property type="match status" value="1"/>
</dbReference>
<protein>
    <recommendedName>
        <fullName evidence="14">Double-stranded RNA-binding protein</fullName>
    </recommendedName>
</protein>
<evidence type="ECO:0000256" key="5">
    <source>
        <dbReference type="ARBA" id="ARBA00022759"/>
    </source>
</evidence>
<keyword evidence="8 9" id="KW-0694">RNA-binding</keyword>
<dbReference type="Gene3D" id="3.30.160.20">
    <property type="match status" value="2"/>
</dbReference>
<evidence type="ECO:0000256" key="4">
    <source>
        <dbReference type="ARBA" id="ARBA00022723"/>
    </source>
</evidence>